<keyword evidence="4 17" id="KW-0808">Transferase</keyword>
<evidence type="ECO:0000256" key="10">
    <source>
        <dbReference type="ARBA" id="ARBA00022989"/>
    </source>
</evidence>
<dbReference type="SUPFAM" id="SSF56112">
    <property type="entry name" value="Protein kinase-like (PK-like)"/>
    <property type="match status" value="1"/>
</dbReference>
<evidence type="ECO:0000313" key="22">
    <source>
        <dbReference type="Proteomes" id="UP001652623"/>
    </source>
</evidence>
<dbReference type="InterPro" id="IPR001245">
    <property type="entry name" value="Ser-Thr/Tyr_kinase_cat_dom"/>
</dbReference>
<proteinExistence type="inferred from homology"/>
<gene>
    <name evidence="23" type="primary">LOC132804489</name>
</gene>
<keyword evidence="9 17" id="KW-0067">ATP-binding</keyword>
<keyword evidence="3" id="KW-0245">EGF-like domain</keyword>
<keyword evidence="5 19" id="KW-0812">Transmembrane</keyword>
<dbReference type="Proteomes" id="UP001652623">
    <property type="component" value="Chromosome 7"/>
</dbReference>
<evidence type="ECO:0000256" key="12">
    <source>
        <dbReference type="ARBA" id="ARBA00023157"/>
    </source>
</evidence>
<dbReference type="Pfam" id="PF01453">
    <property type="entry name" value="B_lectin"/>
    <property type="match status" value="1"/>
</dbReference>
<evidence type="ECO:0000256" key="18">
    <source>
        <dbReference type="PROSITE-ProRule" id="PRU10141"/>
    </source>
</evidence>
<keyword evidence="12" id="KW-1015">Disulfide bond</keyword>
<keyword evidence="14" id="KW-0325">Glycoprotein</keyword>
<dbReference type="Gene3D" id="1.10.510.10">
    <property type="entry name" value="Transferase(Phosphotransferase) domain 1"/>
    <property type="match status" value="1"/>
</dbReference>
<keyword evidence="2 17" id="KW-0723">Serine/threonine-protein kinase</keyword>
<evidence type="ECO:0000256" key="6">
    <source>
        <dbReference type="ARBA" id="ARBA00022729"/>
    </source>
</evidence>
<dbReference type="PROSITE" id="PS50011">
    <property type="entry name" value="PROTEIN_KINASE_DOM"/>
    <property type="match status" value="1"/>
</dbReference>
<dbReference type="InterPro" id="IPR000719">
    <property type="entry name" value="Prot_kinase_dom"/>
</dbReference>
<dbReference type="Gene3D" id="2.90.10.10">
    <property type="entry name" value="Bulb-type lectin domain"/>
    <property type="match status" value="2"/>
</dbReference>
<accession>A0ABM4ADS8</accession>
<protein>
    <recommendedName>
        <fullName evidence="17">Receptor-like serine/threonine-protein kinase</fullName>
        <ecNumber evidence="17">2.7.11.1</ecNumber>
    </recommendedName>
</protein>
<comment type="subcellular location">
    <subcellularLocation>
        <location evidence="1">Membrane</location>
        <topology evidence="1">Single-pass membrane protein</topology>
    </subcellularLocation>
</comment>
<keyword evidence="11 19" id="KW-0472">Membrane</keyword>
<evidence type="ECO:0000256" key="17">
    <source>
        <dbReference type="PIRNR" id="PIRNR000641"/>
    </source>
</evidence>
<evidence type="ECO:0000256" key="5">
    <source>
        <dbReference type="ARBA" id="ARBA00022692"/>
    </source>
</evidence>
<keyword evidence="13" id="KW-0675">Receptor</keyword>
<evidence type="ECO:0000256" key="15">
    <source>
        <dbReference type="ARBA" id="ARBA00047899"/>
    </source>
</evidence>
<dbReference type="RefSeq" id="XP_060674885.1">
    <property type="nucleotide sequence ID" value="XM_060818902.1"/>
</dbReference>
<feature type="transmembrane region" description="Helical" evidence="19">
    <location>
        <begin position="553"/>
        <end position="579"/>
    </location>
</feature>
<evidence type="ECO:0000259" key="20">
    <source>
        <dbReference type="PROSITE" id="PS50011"/>
    </source>
</evidence>
<organism evidence="22 23">
    <name type="scientific">Ziziphus jujuba</name>
    <name type="common">Chinese jujube</name>
    <name type="synonym">Ziziphus sativa</name>
    <dbReference type="NCBI Taxonomy" id="326968"/>
    <lineage>
        <taxon>Eukaryota</taxon>
        <taxon>Viridiplantae</taxon>
        <taxon>Streptophyta</taxon>
        <taxon>Embryophyta</taxon>
        <taxon>Tracheophyta</taxon>
        <taxon>Spermatophyta</taxon>
        <taxon>Magnoliopsida</taxon>
        <taxon>eudicotyledons</taxon>
        <taxon>Gunneridae</taxon>
        <taxon>Pentapetalae</taxon>
        <taxon>rosids</taxon>
        <taxon>fabids</taxon>
        <taxon>Rosales</taxon>
        <taxon>Rhamnaceae</taxon>
        <taxon>Paliureae</taxon>
        <taxon>Ziziphus</taxon>
    </lineage>
</organism>
<dbReference type="GeneID" id="132804489"/>
<evidence type="ECO:0000259" key="21">
    <source>
        <dbReference type="PROSITE" id="PS50927"/>
    </source>
</evidence>
<evidence type="ECO:0000256" key="3">
    <source>
        <dbReference type="ARBA" id="ARBA00022536"/>
    </source>
</evidence>
<feature type="binding site" evidence="18">
    <location>
        <position position="645"/>
    </location>
    <ligand>
        <name>ATP</name>
        <dbReference type="ChEBI" id="CHEBI:30616"/>
    </ligand>
</feature>
<evidence type="ECO:0000256" key="16">
    <source>
        <dbReference type="ARBA" id="ARBA00048679"/>
    </source>
</evidence>
<dbReference type="SMART" id="SM00108">
    <property type="entry name" value="B_lectin"/>
    <property type="match status" value="2"/>
</dbReference>
<evidence type="ECO:0000256" key="2">
    <source>
        <dbReference type="ARBA" id="ARBA00022527"/>
    </source>
</evidence>
<dbReference type="PROSITE" id="PS00107">
    <property type="entry name" value="PROTEIN_KINASE_ATP"/>
    <property type="match status" value="1"/>
</dbReference>
<evidence type="ECO:0000256" key="9">
    <source>
        <dbReference type="ARBA" id="ARBA00022840"/>
    </source>
</evidence>
<dbReference type="InterPro" id="IPR011009">
    <property type="entry name" value="Kinase-like_dom_sf"/>
</dbReference>
<dbReference type="PIRSF" id="PIRSF000641">
    <property type="entry name" value="SRK"/>
    <property type="match status" value="1"/>
</dbReference>
<dbReference type="InterPro" id="IPR017441">
    <property type="entry name" value="Protein_kinase_ATP_BS"/>
</dbReference>
<dbReference type="Gene3D" id="3.30.200.20">
    <property type="entry name" value="Phosphorylase Kinase, domain 1"/>
    <property type="match status" value="1"/>
</dbReference>
<evidence type="ECO:0000256" key="8">
    <source>
        <dbReference type="ARBA" id="ARBA00022777"/>
    </source>
</evidence>
<evidence type="ECO:0000256" key="14">
    <source>
        <dbReference type="ARBA" id="ARBA00023180"/>
    </source>
</evidence>
<keyword evidence="10 19" id="KW-1133">Transmembrane helix</keyword>
<reference evidence="23" key="1">
    <citation type="submission" date="2025-08" db="UniProtKB">
        <authorList>
            <consortium name="RefSeq"/>
        </authorList>
    </citation>
    <scope>IDENTIFICATION</scope>
    <source>
        <tissue evidence="23">Seedling</tissue>
    </source>
</reference>
<comment type="similarity">
    <text evidence="17">Belongs to the protein kinase superfamily. Ser/Thr protein kinase family.</text>
</comment>
<dbReference type="InterPro" id="IPR001480">
    <property type="entry name" value="Bulb-type_lectin_dom"/>
</dbReference>
<evidence type="ECO:0000256" key="7">
    <source>
        <dbReference type="ARBA" id="ARBA00022741"/>
    </source>
</evidence>
<evidence type="ECO:0000256" key="19">
    <source>
        <dbReference type="SAM" id="Phobius"/>
    </source>
</evidence>
<evidence type="ECO:0000256" key="11">
    <source>
        <dbReference type="ARBA" id="ARBA00023136"/>
    </source>
</evidence>
<comment type="catalytic activity">
    <reaction evidence="15 17">
        <text>L-threonyl-[protein] + ATP = O-phospho-L-threonyl-[protein] + ADP + H(+)</text>
        <dbReference type="Rhea" id="RHEA:46608"/>
        <dbReference type="Rhea" id="RHEA-COMP:11060"/>
        <dbReference type="Rhea" id="RHEA-COMP:11605"/>
        <dbReference type="ChEBI" id="CHEBI:15378"/>
        <dbReference type="ChEBI" id="CHEBI:30013"/>
        <dbReference type="ChEBI" id="CHEBI:30616"/>
        <dbReference type="ChEBI" id="CHEBI:61977"/>
        <dbReference type="ChEBI" id="CHEBI:456216"/>
        <dbReference type="EC" id="2.7.11.1"/>
    </reaction>
</comment>
<keyword evidence="8 17" id="KW-0418">Kinase</keyword>
<feature type="domain" description="Protein kinase" evidence="20">
    <location>
        <begin position="616"/>
        <end position="869"/>
    </location>
</feature>
<name>A0ABM4ADS8_ZIZJJ</name>
<keyword evidence="22" id="KW-1185">Reference proteome</keyword>
<dbReference type="SUPFAM" id="SSF51110">
    <property type="entry name" value="alpha-D-mannose-specific plant lectins"/>
    <property type="match status" value="2"/>
</dbReference>
<evidence type="ECO:0000256" key="1">
    <source>
        <dbReference type="ARBA" id="ARBA00004167"/>
    </source>
</evidence>
<dbReference type="PROSITE" id="PS50927">
    <property type="entry name" value="BULB_LECTIN"/>
    <property type="match status" value="2"/>
</dbReference>
<sequence length="869" mass="96955">MVHKLFKGVNRFWFETIKSIREQKWHDDIGLSGPLGRICHHKGRTSEGQSGMADSSQLSIWQMERREVGAIATSTPGSPSGSACALLPSLRFLFIEPGWLNFEPFSFMASVLPILLILSVFHVVLNAKAQTKHTITTGSKLFPYANYNSSWSSPSGLFAFGFYRQGSGFAVGVWMVNQNGSTIVWTANRDEPPVSSNATLELTKRGLFLETEQGKDINIGGDNSSAASSAAMLDSGNFVLLNSSDHVIWQSFDYTTDTVLQGQVLTYSSQLVASKSGTDHSSGRFKIAMQRDGNLVSYPTNISSKSETAYWASNTMYDSGAELHLNHTGNLFLQARYTNIRHILSNGSSPPSEGKNFYRATLDDDGIFRLYSHNMISNTSSKVEVIWSSLDSQCQVKGFCGLNSFCQVVGKKSDCICYPGFDFIDLSTKFLGCYQDLREDSCRDNTDPNLRYNTTSLQNMWWDDHPYMVVSQKQEACKESCLGDCNCWAVLYVNATCRKYNFPLRYGKKNITISAIALFKMVLKNGGTPKATNHRGPPVPIDRPILIDNKNNIVLALALSLGTVACLFFVFAVSSFIIYKHRYHRYRKLLENANLGLADDFTLQSFSYNELERATDGFKEEIGRGSFGAVYKGILSEGNKTIAVKRLEKVVEEGVREFRAEMTTIGRAYHRNLVQLLGYCIEGSKKLLVYEFMSNGSLADLLFKALSPPTWGERVRFTLDVARGIFYLHEECGVHIILCNLKPQNILLDDTWTAKICDFGLARLLVPNQGKTSVGVEATSIGYFAPEWKKNAFISVKADIYSFGVAGELGKLVEDEEVDFLTLERMVKVGLWCIQDDPAFRPSMKNVILMLEGTMDIPIPPSQELLRLP</sequence>
<dbReference type="PANTHER" id="PTHR47976:SF49">
    <property type="entry name" value="RECEPTOR-LIKE SERINE_THREONINE-PROTEIN KINASE"/>
    <property type="match status" value="1"/>
</dbReference>
<dbReference type="InterPro" id="IPR051343">
    <property type="entry name" value="G-type_lectin_kinases/EP1-like"/>
</dbReference>
<dbReference type="EC" id="2.7.11.1" evidence="17"/>
<dbReference type="InterPro" id="IPR036426">
    <property type="entry name" value="Bulb-type_lectin_dom_sf"/>
</dbReference>
<evidence type="ECO:0000256" key="4">
    <source>
        <dbReference type="ARBA" id="ARBA00022679"/>
    </source>
</evidence>
<evidence type="ECO:0000313" key="23">
    <source>
        <dbReference type="RefSeq" id="XP_060674885.1"/>
    </source>
</evidence>
<keyword evidence="6" id="KW-0732">Signal</keyword>
<feature type="transmembrane region" description="Helical" evidence="19">
    <location>
        <begin position="105"/>
        <end position="125"/>
    </location>
</feature>
<dbReference type="PANTHER" id="PTHR47976">
    <property type="entry name" value="G-TYPE LECTIN S-RECEPTOR-LIKE SERINE/THREONINE-PROTEIN KINASE SD2-5"/>
    <property type="match status" value="1"/>
</dbReference>
<comment type="catalytic activity">
    <reaction evidence="16 17">
        <text>L-seryl-[protein] + ATP = O-phospho-L-seryl-[protein] + ADP + H(+)</text>
        <dbReference type="Rhea" id="RHEA:17989"/>
        <dbReference type="Rhea" id="RHEA-COMP:9863"/>
        <dbReference type="Rhea" id="RHEA-COMP:11604"/>
        <dbReference type="ChEBI" id="CHEBI:15378"/>
        <dbReference type="ChEBI" id="CHEBI:29999"/>
        <dbReference type="ChEBI" id="CHEBI:30616"/>
        <dbReference type="ChEBI" id="CHEBI:83421"/>
        <dbReference type="ChEBI" id="CHEBI:456216"/>
        <dbReference type="EC" id="2.7.11.1"/>
    </reaction>
</comment>
<dbReference type="Pfam" id="PF07714">
    <property type="entry name" value="PK_Tyr_Ser-Thr"/>
    <property type="match status" value="1"/>
</dbReference>
<dbReference type="InterPro" id="IPR024171">
    <property type="entry name" value="SRK-like_kinase"/>
</dbReference>
<keyword evidence="7 17" id="KW-0547">Nucleotide-binding</keyword>
<feature type="domain" description="Bulb-type lectin" evidence="21">
    <location>
        <begin position="132"/>
        <end position="253"/>
    </location>
</feature>
<evidence type="ECO:0000256" key="13">
    <source>
        <dbReference type="ARBA" id="ARBA00023170"/>
    </source>
</evidence>
<feature type="domain" description="Bulb-type lectin" evidence="21">
    <location>
        <begin position="256"/>
        <end position="383"/>
    </location>
</feature>